<protein>
    <submittedName>
        <fullName evidence="7">Outer membrane autotransporter barrel domain-containing protein</fullName>
    </submittedName>
</protein>
<dbReference type="EMBL" id="AIMB01000005">
    <property type="protein sequence ID" value="EJF90786.1"/>
    <property type="molecule type" value="Genomic_DNA"/>
</dbReference>
<dbReference type="STRING" id="1094558.ME5_00622"/>
<dbReference type="PANTHER" id="PTHR34001:SF3">
    <property type="entry name" value="BLL7405 PROTEIN"/>
    <property type="match status" value="1"/>
</dbReference>
<dbReference type="PANTHER" id="PTHR34001">
    <property type="entry name" value="BLL7405 PROTEIN"/>
    <property type="match status" value="1"/>
</dbReference>
<evidence type="ECO:0000313" key="7">
    <source>
        <dbReference type="EMBL" id="EJF90786.1"/>
    </source>
</evidence>
<dbReference type="InterPro" id="IPR006315">
    <property type="entry name" value="OM_autotransptr_brl_dom"/>
</dbReference>
<keyword evidence="3" id="KW-0472">Membrane</keyword>
<keyword evidence="4" id="KW-0998">Cell outer membrane</keyword>
<dbReference type="InterPro" id="IPR051692">
    <property type="entry name" value="OMP-like"/>
</dbReference>
<dbReference type="InterPro" id="IPR027385">
    <property type="entry name" value="Beta-barrel_OMP"/>
</dbReference>
<evidence type="ECO:0000256" key="5">
    <source>
        <dbReference type="ARBA" id="ARBA00038306"/>
    </source>
</evidence>
<evidence type="ECO:0000256" key="1">
    <source>
        <dbReference type="ARBA" id="ARBA00004442"/>
    </source>
</evidence>
<dbReference type="Gene3D" id="2.40.160.20">
    <property type="match status" value="1"/>
</dbReference>
<accession>J0QXJ8</accession>
<dbReference type="PATRIC" id="fig|1094558.3.peg.682"/>
<evidence type="ECO:0000256" key="2">
    <source>
        <dbReference type="ARBA" id="ARBA00022729"/>
    </source>
</evidence>
<dbReference type="eggNOG" id="COG3637">
    <property type="taxonomic scope" value="Bacteria"/>
</dbReference>
<evidence type="ECO:0000313" key="8">
    <source>
        <dbReference type="Proteomes" id="UP000008952"/>
    </source>
</evidence>
<dbReference type="InterPro" id="IPR011250">
    <property type="entry name" value="OMP/PagP_B-barrel"/>
</dbReference>
<evidence type="ECO:0000256" key="3">
    <source>
        <dbReference type="ARBA" id="ARBA00023136"/>
    </source>
</evidence>
<dbReference type="NCBIfam" id="TIGR01414">
    <property type="entry name" value="autotrans_barl"/>
    <property type="match status" value="1"/>
</dbReference>
<name>J0QXJ8_9HYPH</name>
<evidence type="ECO:0000259" key="6">
    <source>
        <dbReference type="Pfam" id="PF13505"/>
    </source>
</evidence>
<comment type="subcellular location">
    <subcellularLocation>
        <location evidence="1">Cell outer membrane</location>
    </subcellularLocation>
</comment>
<keyword evidence="2" id="KW-0732">Signal</keyword>
<keyword evidence="8" id="KW-1185">Reference proteome</keyword>
<organism evidence="7 8">
    <name type="scientific">Bartonella tamiae Th239</name>
    <dbReference type="NCBI Taxonomy" id="1094558"/>
    <lineage>
        <taxon>Bacteria</taxon>
        <taxon>Pseudomonadati</taxon>
        <taxon>Pseudomonadota</taxon>
        <taxon>Alphaproteobacteria</taxon>
        <taxon>Hyphomicrobiales</taxon>
        <taxon>Bartonellaceae</taxon>
        <taxon>Bartonella</taxon>
    </lineage>
</organism>
<sequence length="112" mass="12815">MDENDRSDYLFSDGTSGDVRGRLKEQWAGATRVRVGYAMDRWLPYIAAGDAYAKVYTSYRLRDAERNTVSGYSVNDRDTFTGWTIGADVDYAMTDHVILHAEYRYSDFGDKD</sequence>
<dbReference type="Proteomes" id="UP000008952">
    <property type="component" value="Unassembled WGS sequence"/>
</dbReference>
<evidence type="ECO:0000256" key="4">
    <source>
        <dbReference type="ARBA" id="ARBA00023237"/>
    </source>
</evidence>
<dbReference type="Pfam" id="PF13505">
    <property type="entry name" value="OMP_b-brl"/>
    <property type="match status" value="1"/>
</dbReference>
<gene>
    <name evidence="7" type="ORF">ME5_00622</name>
</gene>
<dbReference type="HOGENOM" id="CLU_2140955_0_0_5"/>
<proteinExistence type="inferred from homology"/>
<dbReference type="AlphaFoldDB" id="J0QXJ8"/>
<dbReference type="GO" id="GO:0009279">
    <property type="term" value="C:cell outer membrane"/>
    <property type="evidence" value="ECO:0007669"/>
    <property type="project" value="UniProtKB-SubCell"/>
</dbReference>
<comment type="caution">
    <text evidence="7">The sequence shown here is derived from an EMBL/GenBank/DDBJ whole genome shotgun (WGS) entry which is preliminary data.</text>
</comment>
<reference evidence="7 8" key="1">
    <citation type="submission" date="2012-03" db="EMBL/GenBank/DDBJ databases">
        <title>The Genome Sequence of Bartonella tamiae Th239.</title>
        <authorList>
            <consortium name="The Broad Institute Genome Sequencing Platform"/>
            <consortium name="The Broad Institute Genome Sequencing Center for Infectious Disease"/>
            <person name="Feldgarden M."/>
            <person name="Kirby J."/>
            <person name="Kosoy M."/>
            <person name="Birtles R."/>
            <person name="Probert W.S."/>
            <person name="Chiaraviglio L."/>
            <person name="Young S.K."/>
            <person name="Zeng Q."/>
            <person name="Gargeya S."/>
            <person name="Fitzgerald M."/>
            <person name="Haas B."/>
            <person name="Abouelleil A."/>
            <person name="Alvarado L."/>
            <person name="Arachchi H.M."/>
            <person name="Berlin A."/>
            <person name="Chapman S.B."/>
            <person name="Gearin G."/>
            <person name="Goldberg J."/>
            <person name="Griggs A."/>
            <person name="Gujja S."/>
            <person name="Hansen M."/>
            <person name="Heiman D."/>
            <person name="Howarth C."/>
            <person name="Larimer J."/>
            <person name="Lui A."/>
            <person name="MacDonald P.J.P."/>
            <person name="McCowen C."/>
            <person name="Montmayeur A."/>
            <person name="Murphy C."/>
            <person name="Neiman D."/>
            <person name="Pearson M."/>
            <person name="Priest M."/>
            <person name="Roberts A."/>
            <person name="Saif S."/>
            <person name="Shea T."/>
            <person name="Sisk P."/>
            <person name="Stolte C."/>
            <person name="Sykes S."/>
            <person name="Wortman J."/>
            <person name="Nusbaum C."/>
            <person name="Birren B."/>
        </authorList>
    </citation>
    <scope>NUCLEOTIDE SEQUENCE [LARGE SCALE GENOMIC DNA]</scope>
    <source>
        <strain evidence="7 8">Th239</strain>
    </source>
</reference>
<feature type="domain" description="Outer membrane protein beta-barrel" evidence="6">
    <location>
        <begin position="23"/>
        <end position="109"/>
    </location>
</feature>
<comment type="similarity">
    <text evidence="5">Belongs to the Omp25/RopB family.</text>
</comment>
<dbReference type="SUPFAM" id="SSF56925">
    <property type="entry name" value="OMPA-like"/>
    <property type="match status" value="1"/>
</dbReference>